<evidence type="ECO:0000313" key="3">
    <source>
        <dbReference type="EMBL" id="KGN55939.1"/>
    </source>
</evidence>
<dbReference type="STRING" id="3659.A0A0A0L4H3"/>
<dbReference type="OMA" id="TVYNRMM"/>
<protein>
    <submittedName>
        <fullName evidence="3">Uncharacterized protein</fullName>
    </submittedName>
</protein>
<dbReference type="OrthoDB" id="784699at2759"/>
<gene>
    <name evidence="3" type="ORF">Csa_3G038130</name>
</gene>
<dbReference type="PANTHER" id="PTHR34356:SF3">
    <property type="entry name" value="EXPRESSED PROTEIN"/>
    <property type="match status" value="1"/>
</dbReference>
<feature type="compositionally biased region" description="Basic and acidic residues" evidence="2">
    <location>
        <begin position="172"/>
        <end position="195"/>
    </location>
</feature>
<accession>A0A0A0L4H3</accession>
<evidence type="ECO:0000256" key="2">
    <source>
        <dbReference type="SAM" id="MobiDB-lite"/>
    </source>
</evidence>
<sequence>MEVGPKVSGEAVIEKLKDDGDFDKLRLKIIRKLKDNEELRNNIVAIVKQSAALNRAGTENVKPRQISDAIYDEVGEEIMSKVSDNLWEIIRSADGMKNEITETVQSVYNKLANPKAEENAEASTHHAIPARKEGDNNGSMKASTSQLEHSEADPVEPPGFSFAGNHTNNGRQHIEDLQFPKHHEGRHNNDSRNVEGHNPNNVSDADNVDLPPGFVSNRKHNQMFKDAGSDDDEDPDVPPGFG</sequence>
<dbReference type="Proteomes" id="UP000029981">
    <property type="component" value="Chromosome 3"/>
</dbReference>
<organism evidence="3 4">
    <name type="scientific">Cucumis sativus</name>
    <name type="common">Cucumber</name>
    <dbReference type="NCBI Taxonomy" id="3659"/>
    <lineage>
        <taxon>Eukaryota</taxon>
        <taxon>Viridiplantae</taxon>
        <taxon>Streptophyta</taxon>
        <taxon>Embryophyta</taxon>
        <taxon>Tracheophyta</taxon>
        <taxon>Spermatophyta</taxon>
        <taxon>Magnoliopsida</taxon>
        <taxon>eudicotyledons</taxon>
        <taxon>Gunneridae</taxon>
        <taxon>Pentapetalae</taxon>
        <taxon>rosids</taxon>
        <taxon>fabids</taxon>
        <taxon>Cucurbitales</taxon>
        <taxon>Cucurbitaceae</taxon>
        <taxon>Benincaseae</taxon>
        <taxon>Cucumis</taxon>
    </lineage>
</organism>
<dbReference type="eggNOG" id="ENOG502RYXY">
    <property type="taxonomic scope" value="Eukaryota"/>
</dbReference>
<dbReference type="KEGG" id="csv:101206797"/>
<evidence type="ECO:0000256" key="1">
    <source>
        <dbReference type="SAM" id="Coils"/>
    </source>
</evidence>
<keyword evidence="4" id="KW-1185">Reference proteome</keyword>
<reference evidence="3 4" key="3">
    <citation type="journal article" date="2010" name="BMC Genomics">
        <title>Transcriptome sequencing and comparative analysis of cucumber flowers with different sex types.</title>
        <authorList>
            <person name="Guo S."/>
            <person name="Zheng Y."/>
            <person name="Joung J.G."/>
            <person name="Liu S."/>
            <person name="Zhang Z."/>
            <person name="Crasta O.R."/>
            <person name="Sobral B.W."/>
            <person name="Xu Y."/>
            <person name="Huang S."/>
            <person name="Fei Z."/>
        </authorList>
    </citation>
    <scope>NUCLEOTIDE SEQUENCE [LARGE SCALE GENOMIC DNA]</scope>
    <source>
        <strain evidence="4">cv. 9930</strain>
    </source>
</reference>
<name>A0A0A0L4H3_CUCSA</name>
<dbReference type="AlphaFoldDB" id="A0A0A0L4H3"/>
<dbReference type="EMBL" id="CM002924">
    <property type="protein sequence ID" value="KGN55939.1"/>
    <property type="molecule type" value="Genomic_DNA"/>
</dbReference>
<dbReference type="PANTHER" id="PTHR34356">
    <property type="entry name" value="ANTIGENIC HEAT-STABLE PROTEIN"/>
    <property type="match status" value="1"/>
</dbReference>
<evidence type="ECO:0000313" key="4">
    <source>
        <dbReference type="Proteomes" id="UP000029981"/>
    </source>
</evidence>
<proteinExistence type="predicted"/>
<keyword evidence="1" id="KW-0175">Coiled coil</keyword>
<dbReference type="GO" id="GO:0005634">
    <property type="term" value="C:nucleus"/>
    <property type="evidence" value="ECO:0007669"/>
    <property type="project" value="EnsemblPlants"/>
</dbReference>
<feature type="coiled-coil region" evidence="1">
    <location>
        <begin position="22"/>
        <end position="56"/>
    </location>
</feature>
<reference evidence="3 4" key="1">
    <citation type="journal article" date="2009" name="Nat. Genet.">
        <title>The genome of the cucumber, Cucumis sativus L.</title>
        <authorList>
            <person name="Huang S."/>
            <person name="Li R."/>
            <person name="Zhang Z."/>
            <person name="Li L."/>
            <person name="Gu X."/>
            <person name="Fan W."/>
            <person name="Lucas W.J."/>
            <person name="Wang X."/>
            <person name="Xie B."/>
            <person name="Ni P."/>
            <person name="Ren Y."/>
            <person name="Zhu H."/>
            <person name="Li J."/>
            <person name="Lin K."/>
            <person name="Jin W."/>
            <person name="Fei Z."/>
            <person name="Li G."/>
            <person name="Staub J."/>
            <person name="Kilian A."/>
            <person name="van der Vossen E.A."/>
            <person name="Wu Y."/>
            <person name="Guo J."/>
            <person name="He J."/>
            <person name="Jia Z."/>
            <person name="Ren Y."/>
            <person name="Tian G."/>
            <person name="Lu Y."/>
            <person name="Ruan J."/>
            <person name="Qian W."/>
            <person name="Wang M."/>
            <person name="Huang Q."/>
            <person name="Li B."/>
            <person name="Xuan Z."/>
            <person name="Cao J."/>
            <person name="Asan"/>
            <person name="Wu Z."/>
            <person name="Zhang J."/>
            <person name="Cai Q."/>
            <person name="Bai Y."/>
            <person name="Zhao B."/>
            <person name="Han Y."/>
            <person name="Li Y."/>
            <person name="Li X."/>
            <person name="Wang S."/>
            <person name="Shi Q."/>
            <person name="Liu S."/>
            <person name="Cho W.K."/>
            <person name="Kim J.Y."/>
            <person name="Xu Y."/>
            <person name="Heller-Uszynska K."/>
            <person name="Miao H."/>
            <person name="Cheng Z."/>
            <person name="Zhang S."/>
            <person name="Wu J."/>
            <person name="Yang Y."/>
            <person name="Kang H."/>
            <person name="Li M."/>
            <person name="Liang H."/>
            <person name="Ren X."/>
            <person name="Shi Z."/>
            <person name="Wen M."/>
            <person name="Jian M."/>
            <person name="Yang H."/>
            <person name="Zhang G."/>
            <person name="Yang Z."/>
            <person name="Chen R."/>
            <person name="Liu S."/>
            <person name="Li J."/>
            <person name="Ma L."/>
            <person name="Liu H."/>
            <person name="Zhou Y."/>
            <person name="Zhao J."/>
            <person name="Fang X."/>
            <person name="Li G."/>
            <person name="Fang L."/>
            <person name="Li Y."/>
            <person name="Liu D."/>
            <person name="Zheng H."/>
            <person name="Zhang Y."/>
            <person name="Qin N."/>
            <person name="Li Z."/>
            <person name="Yang G."/>
            <person name="Yang S."/>
            <person name="Bolund L."/>
            <person name="Kristiansen K."/>
            <person name="Zheng H."/>
            <person name="Li S."/>
            <person name="Zhang X."/>
            <person name="Yang H."/>
            <person name="Wang J."/>
            <person name="Sun R."/>
            <person name="Zhang B."/>
            <person name="Jiang S."/>
            <person name="Wang J."/>
            <person name="Du Y."/>
            <person name="Li S."/>
        </authorList>
    </citation>
    <scope>NUCLEOTIDE SEQUENCE [LARGE SCALE GENOMIC DNA]</scope>
    <source>
        <strain evidence="4">cv. 9930</strain>
    </source>
</reference>
<reference evidence="3 4" key="4">
    <citation type="journal article" date="2011" name="BMC Genomics">
        <title>RNA-Seq improves annotation of protein-coding genes in the cucumber genome.</title>
        <authorList>
            <person name="Li Z."/>
            <person name="Zhang Z."/>
            <person name="Yan P."/>
            <person name="Huang S."/>
            <person name="Fei Z."/>
            <person name="Lin K."/>
        </authorList>
    </citation>
    <scope>NUCLEOTIDE SEQUENCE [LARGE SCALE GENOMIC DNA]</scope>
    <source>
        <strain evidence="4">cv. 9930</strain>
    </source>
</reference>
<reference evidence="3 4" key="2">
    <citation type="journal article" date="2009" name="PLoS ONE">
        <title>An integrated genetic and cytogenetic map of the cucumber genome.</title>
        <authorList>
            <person name="Ren Y."/>
            <person name="Zhang Z."/>
            <person name="Liu J."/>
            <person name="Staub J.E."/>
            <person name="Han Y."/>
            <person name="Cheng Z."/>
            <person name="Li X."/>
            <person name="Lu J."/>
            <person name="Miao H."/>
            <person name="Kang H."/>
            <person name="Xie B."/>
            <person name="Gu X."/>
            <person name="Wang X."/>
            <person name="Du Y."/>
            <person name="Jin W."/>
            <person name="Huang S."/>
        </authorList>
    </citation>
    <scope>NUCLEOTIDE SEQUENCE [LARGE SCALE GENOMIC DNA]</scope>
    <source>
        <strain evidence="4">cv. 9930</strain>
    </source>
</reference>
<feature type="compositionally biased region" description="Polar residues" evidence="2">
    <location>
        <begin position="136"/>
        <end position="147"/>
    </location>
</feature>
<dbReference type="Gramene" id="KGN55939">
    <property type="protein sequence ID" value="KGN55939"/>
    <property type="gene ID" value="Csa_3G038130"/>
</dbReference>
<feature type="region of interest" description="Disordered" evidence="2">
    <location>
        <begin position="115"/>
        <end position="242"/>
    </location>
</feature>